<name>A0A1Y1UKT3_9TREE</name>
<dbReference type="RefSeq" id="XP_021872585.1">
    <property type="nucleotide sequence ID" value="XM_022017607.1"/>
</dbReference>
<accession>A0A1Y1UKT3</accession>
<keyword evidence="7" id="KW-0238">DNA-binding</keyword>
<gene>
    <name evidence="12" type="ORF">BD324DRAFT_645173</name>
</gene>
<feature type="region of interest" description="Disordered" evidence="9">
    <location>
        <begin position="251"/>
        <end position="284"/>
    </location>
</feature>
<dbReference type="CDD" id="cd18793">
    <property type="entry name" value="SF2_C_SNF"/>
    <property type="match status" value="1"/>
</dbReference>
<comment type="caution">
    <text evidence="12">The sequence shown here is derived from an EMBL/GenBank/DDBJ whole genome shotgun (WGS) entry which is preliminary data.</text>
</comment>
<evidence type="ECO:0000259" key="11">
    <source>
        <dbReference type="PROSITE" id="PS51194"/>
    </source>
</evidence>
<comment type="subcellular location">
    <subcellularLocation>
        <location evidence="1">Nucleus</location>
    </subcellularLocation>
</comment>
<dbReference type="Proteomes" id="UP000193218">
    <property type="component" value="Unassembled WGS sequence"/>
</dbReference>
<proteinExistence type="predicted"/>
<dbReference type="InterPro" id="IPR011989">
    <property type="entry name" value="ARM-like"/>
</dbReference>
<keyword evidence="6" id="KW-0067">ATP-binding</keyword>
<dbReference type="CDD" id="cd17999">
    <property type="entry name" value="DEXHc_Mot1"/>
    <property type="match status" value="1"/>
</dbReference>
<dbReference type="GO" id="GO:0016887">
    <property type="term" value="F:ATP hydrolysis activity"/>
    <property type="evidence" value="ECO:0007669"/>
    <property type="project" value="InterPro"/>
</dbReference>
<evidence type="ECO:0000256" key="9">
    <source>
        <dbReference type="SAM" id="MobiDB-lite"/>
    </source>
</evidence>
<keyword evidence="5" id="KW-0347">Helicase</keyword>
<evidence type="ECO:0000313" key="12">
    <source>
        <dbReference type="EMBL" id="ORX38663.1"/>
    </source>
</evidence>
<dbReference type="InterPro" id="IPR044078">
    <property type="entry name" value="Mot1_ATP-bd"/>
</dbReference>
<dbReference type="Pfam" id="PF00271">
    <property type="entry name" value="Helicase_C"/>
    <property type="match status" value="1"/>
</dbReference>
<dbReference type="InterPro" id="IPR001650">
    <property type="entry name" value="Helicase_C-like"/>
</dbReference>
<dbReference type="SMART" id="SM00490">
    <property type="entry name" value="HELICc"/>
    <property type="match status" value="1"/>
</dbReference>
<dbReference type="InterPro" id="IPR027417">
    <property type="entry name" value="P-loop_NTPase"/>
</dbReference>
<dbReference type="OrthoDB" id="10252227at2759"/>
<protein>
    <recommendedName>
        <fullName evidence="14">TATA-binding protein-associated factor</fullName>
    </recommendedName>
</protein>
<dbReference type="InterPro" id="IPR016024">
    <property type="entry name" value="ARM-type_fold"/>
</dbReference>
<evidence type="ECO:0000256" key="7">
    <source>
        <dbReference type="ARBA" id="ARBA00023125"/>
    </source>
</evidence>
<keyword evidence="4" id="KW-0378">Hydrolase</keyword>
<evidence type="ECO:0000313" key="13">
    <source>
        <dbReference type="Proteomes" id="UP000193218"/>
    </source>
</evidence>
<dbReference type="PANTHER" id="PTHR36498">
    <property type="entry name" value="TATA-BINDING PROTEIN-ASSOCIATED FACTOR 172"/>
    <property type="match status" value="1"/>
</dbReference>
<dbReference type="Gene3D" id="3.40.50.300">
    <property type="entry name" value="P-loop containing nucleotide triphosphate hydrolases"/>
    <property type="match status" value="1"/>
</dbReference>
<dbReference type="SMART" id="SM00487">
    <property type="entry name" value="DEXDc"/>
    <property type="match status" value="1"/>
</dbReference>
<evidence type="ECO:0000256" key="3">
    <source>
        <dbReference type="ARBA" id="ARBA00022741"/>
    </source>
</evidence>
<dbReference type="InterPro" id="IPR049730">
    <property type="entry name" value="SNF2/RAD54-like_C"/>
</dbReference>
<dbReference type="GO" id="GO:0005524">
    <property type="term" value="F:ATP binding"/>
    <property type="evidence" value="ECO:0007669"/>
    <property type="project" value="UniProtKB-KW"/>
</dbReference>
<dbReference type="Gene3D" id="3.40.50.10810">
    <property type="entry name" value="Tandem AAA-ATPase domain"/>
    <property type="match status" value="1"/>
</dbReference>
<dbReference type="Pfam" id="PF00176">
    <property type="entry name" value="SNF2-rel_dom"/>
    <property type="match status" value="1"/>
</dbReference>
<dbReference type="PANTHER" id="PTHR36498:SF1">
    <property type="entry name" value="TATA-BINDING PROTEIN-ASSOCIATED FACTOR 172"/>
    <property type="match status" value="1"/>
</dbReference>
<evidence type="ECO:0000256" key="4">
    <source>
        <dbReference type="ARBA" id="ARBA00022801"/>
    </source>
</evidence>
<dbReference type="InterPro" id="IPR038718">
    <property type="entry name" value="SNF2-like_sf"/>
</dbReference>
<dbReference type="InterPro" id="IPR022707">
    <property type="entry name" value="Mot1_central_dom"/>
</dbReference>
<keyword evidence="2" id="KW-0677">Repeat</keyword>
<dbReference type="PROSITE" id="PS51192">
    <property type="entry name" value="HELICASE_ATP_BIND_1"/>
    <property type="match status" value="1"/>
</dbReference>
<evidence type="ECO:0000259" key="10">
    <source>
        <dbReference type="PROSITE" id="PS51192"/>
    </source>
</evidence>
<dbReference type="FunCoup" id="A0A1Y1UKT3">
    <property type="interactions" value="774"/>
</dbReference>
<keyword evidence="8" id="KW-0539">Nucleus</keyword>
<evidence type="ECO:0000256" key="2">
    <source>
        <dbReference type="ARBA" id="ARBA00022737"/>
    </source>
</evidence>
<dbReference type="Gene3D" id="1.25.10.10">
    <property type="entry name" value="Leucine-rich Repeat Variant"/>
    <property type="match status" value="2"/>
</dbReference>
<keyword evidence="13" id="KW-1185">Reference proteome</keyword>
<dbReference type="PROSITE" id="PS51194">
    <property type="entry name" value="HELICASE_CTER"/>
    <property type="match status" value="1"/>
</dbReference>
<feature type="compositionally biased region" description="Polar residues" evidence="9">
    <location>
        <begin position="252"/>
        <end position="277"/>
    </location>
</feature>
<dbReference type="FunFam" id="3.40.50.300:FF:001793">
    <property type="entry name" value="TATA-binding protein-associated factor"/>
    <property type="match status" value="1"/>
</dbReference>
<dbReference type="STRING" id="4999.A0A1Y1UKT3"/>
<dbReference type="GeneID" id="33559416"/>
<keyword evidence="3" id="KW-0547">Nucleotide-binding</keyword>
<dbReference type="FunFam" id="3.40.50.10810:FF:000042">
    <property type="entry name" value="SNF2 family helicase-like protein"/>
    <property type="match status" value="1"/>
</dbReference>
<reference evidence="12 13" key="1">
    <citation type="submission" date="2017-03" db="EMBL/GenBank/DDBJ databases">
        <title>Widespread Adenine N6-methylation of Active Genes in Fungi.</title>
        <authorList>
            <consortium name="DOE Joint Genome Institute"/>
            <person name="Mondo S.J."/>
            <person name="Dannebaum R.O."/>
            <person name="Kuo R.C."/>
            <person name="Louie K.B."/>
            <person name="Bewick A.J."/>
            <person name="Labutti K."/>
            <person name="Haridas S."/>
            <person name="Kuo A."/>
            <person name="Salamov A."/>
            <person name="Ahrendt S.R."/>
            <person name="Lau R."/>
            <person name="Bowen B.P."/>
            <person name="Lipzen A."/>
            <person name="Sullivan W."/>
            <person name="Andreopoulos W.B."/>
            <person name="Clum A."/>
            <person name="Lindquist E."/>
            <person name="Daum C."/>
            <person name="Northen T.R."/>
            <person name="Ramamoorthy G."/>
            <person name="Schmitz R.J."/>
            <person name="Gryganskyi A."/>
            <person name="Culley D."/>
            <person name="Magnuson J."/>
            <person name="James T.Y."/>
            <person name="O'Malley M.A."/>
            <person name="Stajich J.E."/>
            <person name="Spatafora J.W."/>
            <person name="Visel A."/>
            <person name="Grigoriev I.V."/>
        </authorList>
    </citation>
    <scope>NUCLEOTIDE SEQUENCE [LARGE SCALE GENOMIC DNA]</scope>
    <source>
        <strain evidence="12 13">NRRL Y-17943</strain>
    </source>
</reference>
<dbReference type="SUPFAM" id="SSF48371">
    <property type="entry name" value="ARM repeat"/>
    <property type="match status" value="1"/>
</dbReference>
<dbReference type="GO" id="GO:0003677">
    <property type="term" value="F:DNA binding"/>
    <property type="evidence" value="ECO:0007669"/>
    <property type="project" value="UniProtKB-KW"/>
</dbReference>
<dbReference type="InterPro" id="IPR044972">
    <property type="entry name" value="Mot1"/>
</dbReference>
<evidence type="ECO:0000256" key="6">
    <source>
        <dbReference type="ARBA" id="ARBA00022840"/>
    </source>
</evidence>
<evidence type="ECO:0000256" key="8">
    <source>
        <dbReference type="ARBA" id="ARBA00023242"/>
    </source>
</evidence>
<feature type="domain" description="Helicase ATP-binding" evidence="10">
    <location>
        <begin position="1337"/>
        <end position="1510"/>
    </location>
</feature>
<organism evidence="12 13">
    <name type="scientific">Kockovaella imperatae</name>
    <dbReference type="NCBI Taxonomy" id="4999"/>
    <lineage>
        <taxon>Eukaryota</taxon>
        <taxon>Fungi</taxon>
        <taxon>Dikarya</taxon>
        <taxon>Basidiomycota</taxon>
        <taxon>Agaricomycotina</taxon>
        <taxon>Tremellomycetes</taxon>
        <taxon>Tremellales</taxon>
        <taxon>Cuniculitremaceae</taxon>
        <taxon>Kockovaella</taxon>
    </lineage>
</organism>
<dbReference type="InterPro" id="IPR000330">
    <property type="entry name" value="SNF2_N"/>
</dbReference>
<dbReference type="Pfam" id="PF12054">
    <property type="entry name" value="DUF3535"/>
    <property type="match status" value="1"/>
</dbReference>
<dbReference type="GO" id="GO:0017025">
    <property type="term" value="F:TBP-class protein binding"/>
    <property type="evidence" value="ECO:0007669"/>
    <property type="project" value="InterPro"/>
</dbReference>
<dbReference type="GO" id="GO:0004386">
    <property type="term" value="F:helicase activity"/>
    <property type="evidence" value="ECO:0007669"/>
    <property type="project" value="UniProtKB-KW"/>
</dbReference>
<sequence>MMMMHRGHSLTRSLSPRQDKLVLLLETGTSSQVRQTAAKQLAELVIKTFRATLDPKRENEGTSSENQSNTMTIHGQVNEDDAWNQVLDTISKILPLLQSKSSDARYAASTALGLLAKSLPEYTPIHPIASSSTSQAINLHALLKDGQLLLASAGREYIAKVSKADRAKRKKAMMGSLGLGGGVGWGEDVDKEIGDEEEEDGDAETGVNGESAERVEASTSDPFEGLSARQITMLKRKKGNIVEEANKLRRLNQANSAGPPGSTQSSNTSTPGATTPIDTDKPESVIIDPGAKARAAAASTPASTSGGAIEISLDNFDADGNLIAESSKPTLVLSPGTTPWTLTICTLLPRLNDPMWQVRHGAALGIMDLLRHVGASLSSDLLLELGRSLLSLLAMDRFGDFVGDTVIAPVRETAAQALGVLLKYLVDPETISEVHGTLMEMIRQSWAKRGKAAEGLGRGDKFAWEVRHAGLLGVKYEVAVRGDLLGPSKVEAEMVKTEDVKMEDIKPDINGDGATNGNGPHGKGLDILHDVVDAAVLSMTDVDDDVRSVAASALLPITGILARSLSSEELGSLLTTLWGCLQGGSDDLGSSTGAVMELLCEMFTHDAVMNMTSAQTDYFSRLFAFIRHPIYSVRLSVAKMLHVLATDPRLAPRTKWMQESFPCHLYQNLILEERSDIRALCLSALRAVLQDTRAEARFDMLEDHLEDWYGLAMTPIGVSIDEGLLYKAQGNRTGHNIDKPLIAGDLSLVPAEAVMERRLDAAKALALFRLYESDEDMTFLQRYLGSNSAHQTFMATVIIQEWVAQITAGYVKSETNGHEIKDEIKLEESAVSTVFDIETARPLVNVLIARIEAPPPSTYYEMDVNLQRIHKECQALLNAFHVEAKVPKAKIPALPLKGFTLATAQNVVTEHVDLLSRTLSTPLAKTILPGLKDRQRKVMGSIGFSSIMKERYDIMVAAGVAGALISIGQMPTKIGPVIKAVMDGVRKEEMEVIQIRAARSVAGFVAYAYSPRFAGKVNPVDKVVKNLFTFLNQDTSMTPVFNPAIDTNQIISLSEDKPASVTRAAGGVTVAEETEEQILMRVTRRGALYAFKRLADEFGPRLFDTVIKVWEGLASPLNVFSTADPEEVNKQLLEGQNGQNAIDALSSLRLTVPYLDQSLHDQLSDLFPLVISALGSFHPQIRNAAAKCIAGMCDYMTDQGMRRVVDHIVPMVSDAKQVCSRQGSVEAIHHIIKVLDMKVLPYILFLIVPVLGRMSDPDEPTRLLATSTFAQLIKMVPLEAGLPDPPNFSTELLAKRDEERAFLMQLLDGNKAEQYEIPISIKADLRQYQREGVSWLAFLAKYQLHGILCDDMGLGKSLQSICIVGSKHHERAARHKSSPSPATAHLPSLIVCPPTLTGHWYYEILKFTDDLKPLQYVGSGGERAALRPKIKSVDVVITSYETVRSDIEELSKIDWLYCVLDEGHIIKNAKTKLSAAVKKLKAQHRLLLSGTPIQNNVLELWSLFDFLMPGFLGSERVFNDRFSKPILADREGKATPKERDAAAAALEALHKQVLPFLLRRLKEDVLNDLPPKIIQDYYCDLSPVQKALYDEFSKSRAAEEVGEEVTGEDGSGGQTHVFTSLQYLRKLCNHPSLVVQGHEDWLKVKSKVPDALPLTDISNAPKLEALRQLLTDCGITGSKTDESTGSQHRVLIFCQLRTMLDIIESHLFKPLMPHLTYMRMDGSTEPRKRHAVVQTFNADPRIDVLLLTTSVGGLGLNLTGADTVIFVDHDWNPMKDLQAMDRAHRLGQKKVVNVYRLITKGTLEEKIMGLQRFKLNIASSVVTQQNAGLGSMNTGEVLDLFKVSSEPVQKAASAIRSSKGGSRPEPCDTFRLTNILRRLEDLPPEDEYSELSMANFMSKI</sequence>
<dbReference type="EMBL" id="NBSH01000004">
    <property type="protein sequence ID" value="ORX38663.1"/>
    <property type="molecule type" value="Genomic_DNA"/>
</dbReference>
<dbReference type="GO" id="GO:0005634">
    <property type="term" value="C:nucleus"/>
    <property type="evidence" value="ECO:0007669"/>
    <property type="project" value="UniProtKB-SubCell"/>
</dbReference>
<dbReference type="InParanoid" id="A0A1Y1UKT3"/>
<evidence type="ECO:0000256" key="1">
    <source>
        <dbReference type="ARBA" id="ARBA00004123"/>
    </source>
</evidence>
<feature type="domain" description="Helicase C-terminal" evidence="11">
    <location>
        <begin position="1665"/>
        <end position="1829"/>
    </location>
</feature>
<dbReference type="SUPFAM" id="SSF52540">
    <property type="entry name" value="P-loop containing nucleoside triphosphate hydrolases"/>
    <property type="match status" value="2"/>
</dbReference>
<dbReference type="InterPro" id="IPR014001">
    <property type="entry name" value="Helicase_ATP-bd"/>
</dbReference>
<evidence type="ECO:0008006" key="14">
    <source>
        <dbReference type="Google" id="ProtNLM"/>
    </source>
</evidence>
<evidence type="ECO:0000256" key="5">
    <source>
        <dbReference type="ARBA" id="ARBA00022806"/>
    </source>
</evidence>
<feature type="region of interest" description="Disordered" evidence="9">
    <location>
        <begin position="195"/>
        <end position="230"/>
    </location>
</feature>